<dbReference type="PANTHER" id="PTHR19229">
    <property type="entry name" value="ATP-BINDING CASSETTE TRANSPORTER SUBFAMILY A ABCA"/>
    <property type="match status" value="1"/>
</dbReference>
<dbReference type="InterPro" id="IPR026082">
    <property type="entry name" value="ABCA"/>
</dbReference>
<comment type="caution">
    <text evidence="1">The sequence shown here is derived from an EMBL/GenBank/DDBJ whole genome shotgun (WGS) entry which is preliminary data.</text>
</comment>
<dbReference type="AlphaFoldDB" id="A0A4C1XHC6"/>
<dbReference type="GO" id="GO:0005319">
    <property type="term" value="F:lipid transporter activity"/>
    <property type="evidence" value="ECO:0007669"/>
    <property type="project" value="TreeGrafter"/>
</dbReference>
<dbReference type="EMBL" id="BGZK01000841">
    <property type="protein sequence ID" value="GBP62402.1"/>
    <property type="molecule type" value="Genomic_DNA"/>
</dbReference>
<dbReference type="GO" id="GO:0005524">
    <property type="term" value="F:ATP binding"/>
    <property type="evidence" value="ECO:0007669"/>
    <property type="project" value="UniProtKB-KW"/>
</dbReference>
<evidence type="ECO:0000313" key="2">
    <source>
        <dbReference type="Proteomes" id="UP000299102"/>
    </source>
</evidence>
<keyword evidence="1" id="KW-0067">ATP-binding</keyword>
<dbReference type="Proteomes" id="UP000299102">
    <property type="component" value="Unassembled WGS sequence"/>
</dbReference>
<protein>
    <submittedName>
        <fullName evidence="1">ATP-binding cassette sub-family A member 7</fullName>
    </submittedName>
</protein>
<keyword evidence="2" id="KW-1185">Reference proteome</keyword>
<dbReference type="GO" id="GO:0140359">
    <property type="term" value="F:ABC-type transporter activity"/>
    <property type="evidence" value="ECO:0007669"/>
    <property type="project" value="InterPro"/>
</dbReference>
<proteinExistence type="predicted"/>
<reference evidence="1 2" key="1">
    <citation type="journal article" date="2019" name="Commun. Biol.">
        <title>The bagworm genome reveals a unique fibroin gene that provides high tensile strength.</title>
        <authorList>
            <person name="Kono N."/>
            <person name="Nakamura H."/>
            <person name="Ohtoshi R."/>
            <person name="Tomita M."/>
            <person name="Numata K."/>
            <person name="Arakawa K."/>
        </authorList>
    </citation>
    <scope>NUCLEOTIDE SEQUENCE [LARGE SCALE GENOMIC DNA]</scope>
</reference>
<evidence type="ECO:0000313" key="1">
    <source>
        <dbReference type="EMBL" id="GBP62402.1"/>
    </source>
</evidence>
<gene>
    <name evidence="1" type="primary">Abca7</name>
    <name evidence="1" type="ORF">EVAR_3104_1</name>
</gene>
<dbReference type="STRING" id="151549.A0A4C1XHC6"/>
<accession>A0A4C1XHC6</accession>
<sequence length="147" mass="16121">MDEMEQLCGRIAIMAGGELCALGSAAELRAAHAQGHTLTLKLRPSSLATDYPDHAETELSRLKTALHSELECCLKEEHESLLSYHLPPAAGDAYSIMFGKLERLRAEHAVLEDYSLNETTLEEVFLAFARDAARSRTRPSVSALNPV</sequence>
<organism evidence="1 2">
    <name type="scientific">Eumeta variegata</name>
    <name type="common">Bagworm moth</name>
    <name type="synonym">Eumeta japonica</name>
    <dbReference type="NCBI Taxonomy" id="151549"/>
    <lineage>
        <taxon>Eukaryota</taxon>
        <taxon>Metazoa</taxon>
        <taxon>Ecdysozoa</taxon>
        <taxon>Arthropoda</taxon>
        <taxon>Hexapoda</taxon>
        <taxon>Insecta</taxon>
        <taxon>Pterygota</taxon>
        <taxon>Neoptera</taxon>
        <taxon>Endopterygota</taxon>
        <taxon>Lepidoptera</taxon>
        <taxon>Glossata</taxon>
        <taxon>Ditrysia</taxon>
        <taxon>Tineoidea</taxon>
        <taxon>Psychidae</taxon>
        <taxon>Oiketicinae</taxon>
        <taxon>Eumeta</taxon>
    </lineage>
</organism>
<dbReference type="OrthoDB" id="10255969at2759"/>
<name>A0A4C1XHC6_EUMVA</name>
<dbReference type="GO" id="GO:0016020">
    <property type="term" value="C:membrane"/>
    <property type="evidence" value="ECO:0007669"/>
    <property type="project" value="InterPro"/>
</dbReference>
<keyword evidence="1" id="KW-0547">Nucleotide-binding</keyword>
<dbReference type="PANTHER" id="PTHR19229:SF250">
    <property type="entry name" value="ABC TRANSPORTER DOMAIN-CONTAINING PROTEIN-RELATED"/>
    <property type="match status" value="1"/>
</dbReference>